<dbReference type="Gene3D" id="2.160.20.110">
    <property type="match status" value="1"/>
</dbReference>
<organism evidence="3 4">
    <name type="scientific">Melghiribacillus thermohalophilus</name>
    <dbReference type="NCBI Taxonomy" id="1324956"/>
    <lineage>
        <taxon>Bacteria</taxon>
        <taxon>Bacillati</taxon>
        <taxon>Bacillota</taxon>
        <taxon>Bacilli</taxon>
        <taxon>Bacillales</taxon>
        <taxon>Bacillaceae</taxon>
        <taxon>Melghiribacillus</taxon>
    </lineage>
</organism>
<feature type="domain" description="Peptidase M26 N-terminal" evidence="1">
    <location>
        <begin position="46"/>
        <end position="148"/>
    </location>
</feature>
<dbReference type="InterPro" id="IPR011493">
    <property type="entry name" value="GLUG"/>
</dbReference>
<proteinExistence type="predicted"/>
<dbReference type="Proteomes" id="UP000294650">
    <property type="component" value="Unassembled WGS sequence"/>
</dbReference>
<dbReference type="Pfam" id="PF05342">
    <property type="entry name" value="Peptidase_M26_N"/>
    <property type="match status" value="1"/>
</dbReference>
<gene>
    <name evidence="3" type="ORF">EDD68_1048</name>
</gene>
<name>A0A4R3N8U1_9BACI</name>
<dbReference type="GO" id="GO:0016020">
    <property type="term" value="C:membrane"/>
    <property type="evidence" value="ECO:0007669"/>
    <property type="project" value="InterPro"/>
</dbReference>
<dbReference type="GO" id="GO:0008270">
    <property type="term" value="F:zinc ion binding"/>
    <property type="evidence" value="ECO:0007669"/>
    <property type="project" value="InterPro"/>
</dbReference>
<feature type="domain" description="GLUG" evidence="2">
    <location>
        <begin position="248"/>
        <end position="271"/>
    </location>
</feature>
<reference evidence="3 4" key="1">
    <citation type="submission" date="2019-03" db="EMBL/GenBank/DDBJ databases">
        <title>Genomic Encyclopedia of Type Strains, Phase IV (KMG-IV): sequencing the most valuable type-strain genomes for metagenomic binning, comparative biology and taxonomic classification.</title>
        <authorList>
            <person name="Goeker M."/>
        </authorList>
    </citation>
    <scope>NUCLEOTIDE SEQUENCE [LARGE SCALE GENOMIC DNA]</scope>
    <source>
        <strain evidence="3 4">DSM 25894</strain>
    </source>
</reference>
<dbReference type="Pfam" id="PF07581">
    <property type="entry name" value="Glug"/>
    <property type="match status" value="2"/>
</dbReference>
<dbReference type="RefSeq" id="WP_132371112.1">
    <property type="nucleotide sequence ID" value="NZ_SMAN01000004.1"/>
</dbReference>
<accession>A0A4R3N8U1</accession>
<evidence type="ECO:0000313" key="4">
    <source>
        <dbReference type="Proteomes" id="UP000294650"/>
    </source>
</evidence>
<dbReference type="EMBL" id="SMAN01000004">
    <property type="protein sequence ID" value="TCT24941.1"/>
    <property type="molecule type" value="Genomic_DNA"/>
</dbReference>
<evidence type="ECO:0000313" key="3">
    <source>
        <dbReference type="EMBL" id="TCT24941.1"/>
    </source>
</evidence>
<dbReference type="AlphaFoldDB" id="A0A4R3N8U1"/>
<evidence type="ECO:0000259" key="1">
    <source>
        <dbReference type="Pfam" id="PF05342"/>
    </source>
</evidence>
<keyword evidence="4" id="KW-1185">Reference proteome</keyword>
<evidence type="ECO:0000259" key="2">
    <source>
        <dbReference type="Pfam" id="PF07581"/>
    </source>
</evidence>
<dbReference type="GO" id="GO:0004222">
    <property type="term" value="F:metalloendopeptidase activity"/>
    <property type="evidence" value="ECO:0007669"/>
    <property type="project" value="InterPro"/>
</dbReference>
<dbReference type="InterPro" id="IPR008006">
    <property type="entry name" value="Peptidase_M26_N_dom"/>
</dbReference>
<dbReference type="OrthoDB" id="9802993at2"/>
<sequence length="308" mass="32536">MKKGKGLHMFIVLVLLYSLIAGQVPMIFVNAEESTCIPIQTADDFNQIRHDLTGDYCLTEDIDLSTYINWEPISQFKGTLDGQGHTISNLTINRPDTVYVGLFSIIRNFDEEVAVKNLNFENVNILGNYGAGALAGFIETSSIKNVHVLSGQVETEDGAAGGLIGWISNSSVVEDSSSDAIVQGKGKHVGGLIGRNSSGNGTKALIKHSHATGNVTGNSPYVGGLMGSLNYGEVVHSYATGKVTGDDIYVGGLIGRTYGGEVMNSHAEGNVWGANAGGLIGSVMDGTLVDTTFATGDVSVERSMQVVW</sequence>
<comment type="caution">
    <text evidence="3">The sequence shown here is derived from an EMBL/GenBank/DDBJ whole genome shotgun (WGS) entry which is preliminary data.</text>
</comment>
<protein>
    <submittedName>
        <fullName evidence="3">GLUG motif-containing protein</fullName>
    </submittedName>
</protein>
<feature type="domain" description="GLUG" evidence="2">
    <location>
        <begin position="188"/>
        <end position="216"/>
    </location>
</feature>